<feature type="transmembrane region" description="Helical" evidence="12">
    <location>
        <begin position="468"/>
        <end position="496"/>
    </location>
</feature>
<dbReference type="PANTHER" id="PTHR22760:SF1">
    <property type="entry name" value="DOL-P-MAN:MAN(7)GLCNAC(2)-PP-DOL ALPHA-1,6-MANNOSYLTRANSFERASE"/>
    <property type="match status" value="1"/>
</dbReference>
<feature type="transmembrane region" description="Helical" evidence="12">
    <location>
        <begin position="62"/>
        <end position="82"/>
    </location>
</feature>
<accession>G0UJG8</accession>
<name>G0UJG8_TRYCI</name>
<proteinExistence type="inferred from homology"/>
<feature type="transmembrane region" description="Helical" evidence="12">
    <location>
        <begin position="381"/>
        <end position="398"/>
    </location>
</feature>
<evidence type="ECO:0000256" key="8">
    <source>
        <dbReference type="ARBA" id="ARBA00022989"/>
    </source>
</evidence>
<keyword evidence="6 12" id="KW-0812">Transmembrane</keyword>
<evidence type="ECO:0000256" key="4">
    <source>
        <dbReference type="ARBA" id="ARBA00022676"/>
    </source>
</evidence>
<comment type="similarity">
    <text evidence="3 12">Belongs to the glycosyltransferase 22 family.</text>
</comment>
<keyword evidence="4 12" id="KW-0328">Glycosyltransferase</keyword>
<evidence type="ECO:0000256" key="14">
    <source>
        <dbReference type="SAM" id="SignalP"/>
    </source>
</evidence>
<feature type="transmembrane region" description="Helical" evidence="12">
    <location>
        <begin position="130"/>
        <end position="150"/>
    </location>
</feature>
<feature type="transmembrane region" description="Helical" evidence="12">
    <location>
        <begin position="257"/>
        <end position="276"/>
    </location>
</feature>
<dbReference type="GO" id="GO:0052917">
    <property type="term" value="F:dol-P-Man:Man(7)GlcNAc(2)-PP-Dol alpha-1,6-mannosyltransferase activity"/>
    <property type="evidence" value="ECO:0007669"/>
    <property type="project" value="UniProtKB-EC"/>
</dbReference>
<evidence type="ECO:0000313" key="15">
    <source>
        <dbReference type="EMBL" id="CCC89521.1"/>
    </source>
</evidence>
<evidence type="ECO:0000256" key="10">
    <source>
        <dbReference type="ARBA" id="ARBA00044721"/>
    </source>
</evidence>
<gene>
    <name evidence="15" type="ORF">TCIL3000_2_970</name>
</gene>
<evidence type="ECO:0000256" key="3">
    <source>
        <dbReference type="ARBA" id="ARBA00007063"/>
    </source>
</evidence>
<protein>
    <recommendedName>
        <fullName evidence="12">Mannosyltransferase</fullName>
        <ecNumber evidence="12">2.4.1.-</ecNumber>
    </recommendedName>
</protein>
<feature type="region of interest" description="Disordered" evidence="13">
    <location>
        <begin position="433"/>
        <end position="461"/>
    </location>
</feature>
<comment type="function">
    <text evidence="10">Mannosyltransferase that operates in the biosynthetic pathway of dolichol-linked oligosaccharides, the glycan precursors employed in protein asparagine (N)-glycosylation. The assembly of dolichol-linked oligosaccharides begins on the cytosolic side of the endoplasmic reticulum membrane and finishes in its lumen. The sequential addition of sugars to dolichol pyrophosphate produces dolichol-linked oligosaccharides containing fourteen sugars, including two GlcNAcs, nine mannoses and three glucoses. Once assembled, the oligosaccharide is transferred from the lipid to nascent proteins by oligosaccharyltransferases. In the lumen of the endoplasmic reticulum, adds the eighth mannose residue in an alpha-1,6 linkage onto Man(7)GlcNAc(2)-PP-dolichol to produce Man(8)GlcNAc(2)-PP-dolichol.</text>
</comment>
<dbReference type="PANTHER" id="PTHR22760">
    <property type="entry name" value="GLYCOSYLTRANSFERASE"/>
    <property type="match status" value="1"/>
</dbReference>
<dbReference type="AlphaFoldDB" id="G0UJG8"/>
<dbReference type="EMBL" id="HE575315">
    <property type="protein sequence ID" value="CCC89521.1"/>
    <property type="molecule type" value="Genomic_DNA"/>
</dbReference>
<keyword evidence="14" id="KW-0732">Signal</keyword>
<organism evidence="15">
    <name type="scientific">Trypanosoma congolense (strain IL3000)</name>
    <dbReference type="NCBI Taxonomy" id="1068625"/>
    <lineage>
        <taxon>Eukaryota</taxon>
        <taxon>Discoba</taxon>
        <taxon>Euglenozoa</taxon>
        <taxon>Kinetoplastea</taxon>
        <taxon>Metakinetoplastina</taxon>
        <taxon>Trypanosomatida</taxon>
        <taxon>Trypanosomatidae</taxon>
        <taxon>Trypanosoma</taxon>
        <taxon>Nannomonas</taxon>
    </lineage>
</organism>
<comment type="subcellular location">
    <subcellularLocation>
        <location evidence="1 12">Endoplasmic reticulum membrane</location>
        <topology evidence="1 12">Multi-pass membrane protein</topology>
    </subcellularLocation>
</comment>
<feature type="transmembrane region" description="Helical" evidence="12">
    <location>
        <begin position="232"/>
        <end position="251"/>
    </location>
</feature>
<feature type="signal peptide" evidence="14">
    <location>
        <begin position="1"/>
        <end position="21"/>
    </location>
</feature>
<sequence length="742" mass="82252">MFLGSVLCFSALLLCIFVVELVCPYTKVEESFNMQAIHDFLLCRGVDCFDHLRSPGVVPRTFVGPWFIAVTVMIPFTFFSSYIVQLVSFFSYCAGYLLTDALQIVVSNGFGGVSSMEEFFALNPMLLSHASRIALGSLSCLSFWYVATGIDRLPGLKLSKGIGSLVIVPATGRCSIAATNFYLLVLLQFHLVFYASRPLPNTFGMILCSFACGCSCRGMYYKAIALLSAAAALFRCDTLVLLGPYALFVLVEGKVTFLRGIVVGMASVIAVVIFSVGMDSYLWGRLVWPEAVVLFFNTVENQSWKWGRQPAYWYFLVALPRAFLLLYPLLIVLICMSWWRVCSTIWSGGNRESAGNINSDLPHCSPLTRVFQVLMDVSEEYSILLVPSSLFVALYSALPHKEMRFIMIVFPWFLVPLAAAGARLCGEFLHESTQGRGGPNHKKESGWEKKGESNEKSRKGQFKGDAGFGMWSTGLVIVLVLLYTGHLATVGFSVYLSGDNYPGAVSLKRLQGTIEADLDNTTSCLNRRLARGGASNRSVSIFVDAFAAMSGINRFQKVHEVPLNSPRKSTAEKAESLLANSGRLTLLLAFPFRALFSVVNSVSAGNSLLQNEDLIHVDAAAGTSLGTIRNLRMAEKGFPTLSLTMQSRGLKMRYIKEETRFDEVTGLYNHEGVDYLIVRYSQRDLHRKHGKFDELFVTRMSNALPRLKYWVYRLLHLKGKNTGADSRDVEGEPFLIALGPRC</sequence>
<dbReference type="InterPro" id="IPR005599">
    <property type="entry name" value="GPI_mannosylTrfase"/>
</dbReference>
<comment type="pathway">
    <text evidence="2">Protein modification; protein glycosylation.</text>
</comment>
<evidence type="ECO:0000256" key="13">
    <source>
        <dbReference type="SAM" id="MobiDB-lite"/>
    </source>
</evidence>
<evidence type="ECO:0000256" key="1">
    <source>
        <dbReference type="ARBA" id="ARBA00004477"/>
    </source>
</evidence>
<keyword evidence="7 12" id="KW-0256">Endoplasmic reticulum</keyword>
<dbReference type="GO" id="GO:0006487">
    <property type="term" value="P:protein N-linked glycosylation"/>
    <property type="evidence" value="ECO:0007669"/>
    <property type="project" value="TreeGrafter"/>
</dbReference>
<reference evidence="15" key="1">
    <citation type="journal article" date="2012" name="Proc. Natl. Acad. Sci. U.S.A.">
        <title>Antigenic diversity is generated by distinct evolutionary mechanisms in African trypanosome species.</title>
        <authorList>
            <person name="Jackson A.P."/>
            <person name="Berry A."/>
            <person name="Aslett M."/>
            <person name="Allison H.C."/>
            <person name="Burton P."/>
            <person name="Vavrova-Anderson J."/>
            <person name="Brown R."/>
            <person name="Browne H."/>
            <person name="Corton N."/>
            <person name="Hauser H."/>
            <person name="Gamble J."/>
            <person name="Gilderthorp R."/>
            <person name="Marcello L."/>
            <person name="McQuillan J."/>
            <person name="Otto T.D."/>
            <person name="Quail M.A."/>
            <person name="Sanders M.J."/>
            <person name="van Tonder A."/>
            <person name="Ginger M.L."/>
            <person name="Field M.C."/>
            <person name="Barry J.D."/>
            <person name="Hertz-Fowler C."/>
            <person name="Berriman M."/>
        </authorList>
    </citation>
    <scope>NUCLEOTIDE SEQUENCE</scope>
    <source>
        <strain evidence="15">IL3000</strain>
    </source>
</reference>
<dbReference type="EC" id="2.4.1.-" evidence="12"/>
<dbReference type="VEuPathDB" id="TriTrypDB:TcIL3000_2_970"/>
<keyword evidence="8 12" id="KW-1133">Transmembrane helix</keyword>
<feature type="compositionally biased region" description="Basic and acidic residues" evidence="13">
    <location>
        <begin position="441"/>
        <end position="458"/>
    </location>
</feature>
<feature type="transmembrane region" description="Helical" evidence="12">
    <location>
        <begin position="312"/>
        <end position="339"/>
    </location>
</feature>
<evidence type="ECO:0000256" key="2">
    <source>
        <dbReference type="ARBA" id="ARBA00004922"/>
    </source>
</evidence>
<dbReference type="UniPathway" id="UPA00378"/>
<keyword evidence="5 15" id="KW-0808">Transferase</keyword>
<evidence type="ECO:0000256" key="9">
    <source>
        <dbReference type="ARBA" id="ARBA00023136"/>
    </source>
</evidence>
<keyword evidence="9 12" id="KW-0472">Membrane</keyword>
<comment type="catalytic activity">
    <reaction evidence="11">
        <text>an alpha-D-Man-(1-&gt;2)-alpha-D-Man-(1-&gt;2)-alpha-D-Man-(1-&gt;3)-[alpha-D-Man-(1-&gt;2)-alpha-D-Man-(1-&gt;3)-alpha-D-Man-(1-&gt;6)]-beta-D-Man-(1-&gt;4)-beta-D-GlcNAc-(1-&gt;4)-alpha-D-GlcNAc-diphospho-di-trans,poly-cis-dolichol + a di-trans,poly-cis-dolichyl beta-D-mannosyl phosphate = an alpha-D-Man-(1-&gt;2)-alpha-D-Man-(1-&gt;2)-alpha-D-Man-(1-&gt;3)-[alpha-D-Man-(1-&gt;2)-alpha-D-Man-(1-&gt;3)-[alpha-D-Man-(1-&gt;6)]-alpha-D-Man-(1-&gt;6)]-beta-D-Man-(1-&gt;4)-beta-D-GlcNAc-(1-&gt;4)-alpha-D-GlcNAc-diphospho-di-trans,poly-cis-dolichol + a di-trans,poly-cis-dolichyl phosphate + H(+)</text>
        <dbReference type="Rhea" id="RHEA:29535"/>
        <dbReference type="Rhea" id="RHEA-COMP:19498"/>
        <dbReference type="Rhea" id="RHEA-COMP:19501"/>
        <dbReference type="Rhea" id="RHEA-COMP:19518"/>
        <dbReference type="Rhea" id="RHEA-COMP:19519"/>
        <dbReference type="ChEBI" id="CHEBI:15378"/>
        <dbReference type="ChEBI" id="CHEBI:57683"/>
        <dbReference type="ChEBI" id="CHEBI:58211"/>
        <dbReference type="ChEBI" id="CHEBI:132517"/>
        <dbReference type="ChEBI" id="CHEBI:132519"/>
        <dbReference type="EC" id="2.4.1.260"/>
    </reaction>
    <physiologicalReaction direction="left-to-right" evidence="11">
        <dbReference type="Rhea" id="RHEA:29536"/>
    </physiologicalReaction>
</comment>
<evidence type="ECO:0000256" key="12">
    <source>
        <dbReference type="RuleBase" id="RU363075"/>
    </source>
</evidence>
<dbReference type="Pfam" id="PF03901">
    <property type="entry name" value="Glyco_transf_22"/>
    <property type="match status" value="1"/>
</dbReference>
<evidence type="ECO:0000256" key="6">
    <source>
        <dbReference type="ARBA" id="ARBA00022692"/>
    </source>
</evidence>
<feature type="transmembrane region" description="Helical" evidence="12">
    <location>
        <begin position="203"/>
        <end position="220"/>
    </location>
</feature>
<feature type="transmembrane region" description="Helical" evidence="12">
    <location>
        <begin position="162"/>
        <end position="183"/>
    </location>
</feature>
<feature type="transmembrane region" description="Helical" evidence="12">
    <location>
        <begin position="405"/>
        <end position="424"/>
    </location>
</feature>
<dbReference type="GO" id="GO:0005789">
    <property type="term" value="C:endoplasmic reticulum membrane"/>
    <property type="evidence" value="ECO:0007669"/>
    <property type="project" value="UniProtKB-SubCell"/>
</dbReference>
<evidence type="ECO:0000256" key="7">
    <source>
        <dbReference type="ARBA" id="ARBA00022824"/>
    </source>
</evidence>
<evidence type="ECO:0000256" key="5">
    <source>
        <dbReference type="ARBA" id="ARBA00022679"/>
    </source>
</evidence>
<evidence type="ECO:0000256" key="11">
    <source>
        <dbReference type="ARBA" id="ARBA00048899"/>
    </source>
</evidence>
<feature type="chain" id="PRO_5003410493" description="Mannosyltransferase" evidence="14">
    <location>
        <begin position="22"/>
        <end position="742"/>
    </location>
</feature>